<accession>A0A1I0BCM0</accession>
<reference evidence="2" key="1">
    <citation type="submission" date="2016-10" db="EMBL/GenBank/DDBJ databases">
        <authorList>
            <person name="Varghese N."/>
            <person name="Submissions S."/>
        </authorList>
    </citation>
    <scope>NUCLEOTIDE SEQUENCE [LARGE SCALE GENOMIC DNA]</scope>
    <source>
        <strain evidence="2">DSM 13577</strain>
    </source>
</reference>
<sequence length="221" mass="24952">MFRFVEAYVGEYASGKSENAINRAIELKKMTKDKVTLVDLDTVEPFYTLRPLKKKLKEQYDIDVVTWETSETMGLGEAGSIIKPEMRWVLRREGNIILDIGYGVHGAKILNLIEGAHESEELKIFVVINTCRPITGTVEDIVEYVQTLGRIDGMVNNTNLGDDTTKEVIIEGEKILEEAAKILGIPIIYNAVAGNIINILGNDDLKYPVKEIRRYMPDSMW</sequence>
<keyword evidence="2" id="KW-1185">Reference proteome</keyword>
<dbReference type="STRING" id="1120990.SAMN03080614_103624"/>
<protein>
    <recommendedName>
        <fullName evidence="3">ATP/GTP-binding protein</fullName>
    </recommendedName>
</protein>
<dbReference type="Proteomes" id="UP000243819">
    <property type="component" value="Unassembled WGS sequence"/>
</dbReference>
<name>A0A1I0BCM0_9FIRM</name>
<dbReference type="EMBL" id="FOIF01000036">
    <property type="protein sequence ID" value="SET04262.1"/>
    <property type="molecule type" value="Genomic_DNA"/>
</dbReference>
<organism evidence="1 2">
    <name type="scientific">Anaerobranca gottschalkii DSM 13577</name>
    <dbReference type="NCBI Taxonomy" id="1120990"/>
    <lineage>
        <taxon>Bacteria</taxon>
        <taxon>Bacillati</taxon>
        <taxon>Bacillota</taxon>
        <taxon>Clostridia</taxon>
        <taxon>Eubacteriales</taxon>
        <taxon>Proteinivoracaceae</taxon>
        <taxon>Anaerobranca</taxon>
    </lineage>
</organism>
<evidence type="ECO:0000313" key="1">
    <source>
        <dbReference type="EMBL" id="SET04262.1"/>
    </source>
</evidence>
<gene>
    <name evidence="1" type="ORF">SAMN03080614_103624</name>
</gene>
<dbReference type="RefSeq" id="WP_091351077.1">
    <property type="nucleotide sequence ID" value="NZ_FOIF01000036.1"/>
</dbReference>
<dbReference type="OrthoDB" id="9779501at2"/>
<evidence type="ECO:0000313" key="2">
    <source>
        <dbReference type="Proteomes" id="UP000243819"/>
    </source>
</evidence>
<evidence type="ECO:0008006" key="3">
    <source>
        <dbReference type="Google" id="ProtNLM"/>
    </source>
</evidence>
<proteinExistence type="predicted"/>
<dbReference type="AlphaFoldDB" id="A0A1I0BCM0"/>